<dbReference type="AlphaFoldDB" id="A0A210QQR3"/>
<evidence type="ECO:0008006" key="3">
    <source>
        <dbReference type="Google" id="ProtNLM"/>
    </source>
</evidence>
<comment type="caution">
    <text evidence="1">The sequence shown here is derived from an EMBL/GenBank/DDBJ whole genome shotgun (WGS) entry which is preliminary data.</text>
</comment>
<sequence length="245" mass="27856">MTDQCEEPRAARSVHLWYKVPKSATSAQNTVIVRRCQTGTYFCAINFRCGYMGIQELYDGKKVVIFSVWDNKKDDDPETDRQAKIMYQGDGVDIQRFGGEGTGLRCLLPYDWAIDEETSFRVKAEKDGLWTAYSGHYFDNRKNKWFHIATLKTLTQGKLICNCAAFVEDFRRDGKSFHEKRKACFSKFQYLVGDKWTDCVQATFTADNTPVSNINAGCEGDGRFFLETGGDTSNCDTPLKGTVRI</sequence>
<proteinExistence type="predicted"/>
<dbReference type="Proteomes" id="UP000242188">
    <property type="component" value="Unassembled WGS sequence"/>
</dbReference>
<dbReference type="OrthoDB" id="6338748at2759"/>
<gene>
    <name evidence="1" type="ORF">KP79_PYT00784</name>
</gene>
<keyword evidence="2" id="KW-1185">Reference proteome</keyword>
<evidence type="ECO:0000313" key="2">
    <source>
        <dbReference type="Proteomes" id="UP000242188"/>
    </source>
</evidence>
<dbReference type="Pfam" id="PF11958">
    <property type="entry name" value="DUF3472"/>
    <property type="match status" value="1"/>
</dbReference>
<name>A0A210QQR3_MIZYE</name>
<dbReference type="InterPro" id="IPR021862">
    <property type="entry name" value="DUF3472"/>
</dbReference>
<protein>
    <recommendedName>
        <fullName evidence="3">DUF5077 domain-containing protein</fullName>
    </recommendedName>
</protein>
<evidence type="ECO:0000313" key="1">
    <source>
        <dbReference type="EMBL" id="OWF51054.1"/>
    </source>
</evidence>
<accession>A0A210QQR3</accession>
<dbReference type="EMBL" id="NEDP02002396">
    <property type="protein sequence ID" value="OWF51054.1"/>
    <property type="molecule type" value="Genomic_DNA"/>
</dbReference>
<organism evidence="1 2">
    <name type="scientific">Mizuhopecten yessoensis</name>
    <name type="common">Japanese scallop</name>
    <name type="synonym">Patinopecten yessoensis</name>
    <dbReference type="NCBI Taxonomy" id="6573"/>
    <lineage>
        <taxon>Eukaryota</taxon>
        <taxon>Metazoa</taxon>
        <taxon>Spiralia</taxon>
        <taxon>Lophotrochozoa</taxon>
        <taxon>Mollusca</taxon>
        <taxon>Bivalvia</taxon>
        <taxon>Autobranchia</taxon>
        <taxon>Pteriomorphia</taxon>
        <taxon>Pectinida</taxon>
        <taxon>Pectinoidea</taxon>
        <taxon>Pectinidae</taxon>
        <taxon>Mizuhopecten</taxon>
    </lineage>
</organism>
<reference evidence="1 2" key="1">
    <citation type="journal article" date="2017" name="Nat. Ecol. Evol.">
        <title>Scallop genome provides insights into evolution of bilaterian karyotype and development.</title>
        <authorList>
            <person name="Wang S."/>
            <person name="Zhang J."/>
            <person name="Jiao W."/>
            <person name="Li J."/>
            <person name="Xun X."/>
            <person name="Sun Y."/>
            <person name="Guo X."/>
            <person name="Huan P."/>
            <person name="Dong B."/>
            <person name="Zhang L."/>
            <person name="Hu X."/>
            <person name="Sun X."/>
            <person name="Wang J."/>
            <person name="Zhao C."/>
            <person name="Wang Y."/>
            <person name="Wang D."/>
            <person name="Huang X."/>
            <person name="Wang R."/>
            <person name="Lv J."/>
            <person name="Li Y."/>
            <person name="Zhang Z."/>
            <person name="Liu B."/>
            <person name="Lu W."/>
            <person name="Hui Y."/>
            <person name="Liang J."/>
            <person name="Zhou Z."/>
            <person name="Hou R."/>
            <person name="Li X."/>
            <person name="Liu Y."/>
            <person name="Li H."/>
            <person name="Ning X."/>
            <person name="Lin Y."/>
            <person name="Zhao L."/>
            <person name="Xing Q."/>
            <person name="Dou J."/>
            <person name="Li Y."/>
            <person name="Mao J."/>
            <person name="Guo H."/>
            <person name="Dou H."/>
            <person name="Li T."/>
            <person name="Mu C."/>
            <person name="Jiang W."/>
            <person name="Fu Q."/>
            <person name="Fu X."/>
            <person name="Miao Y."/>
            <person name="Liu J."/>
            <person name="Yu Q."/>
            <person name="Li R."/>
            <person name="Liao H."/>
            <person name="Li X."/>
            <person name="Kong Y."/>
            <person name="Jiang Z."/>
            <person name="Chourrout D."/>
            <person name="Li R."/>
            <person name="Bao Z."/>
        </authorList>
    </citation>
    <scope>NUCLEOTIDE SEQUENCE [LARGE SCALE GENOMIC DNA]</scope>
    <source>
        <strain evidence="1 2">PY_sf001</strain>
    </source>
</reference>